<evidence type="ECO:0000256" key="9">
    <source>
        <dbReference type="ARBA" id="ARBA00023319"/>
    </source>
</evidence>
<feature type="region of interest" description="Disordered" evidence="10">
    <location>
        <begin position="969"/>
        <end position="1062"/>
    </location>
</feature>
<keyword evidence="5" id="KW-0130">Cell adhesion</keyword>
<dbReference type="SMART" id="SM00408">
    <property type="entry name" value="IGc2"/>
    <property type="match status" value="4"/>
</dbReference>
<feature type="domain" description="Fibronectin type-III" evidence="14">
    <location>
        <begin position="696"/>
        <end position="791"/>
    </location>
</feature>
<keyword evidence="9" id="KW-0393">Immunoglobulin domain</keyword>
<keyword evidence="7 11" id="KW-0472">Membrane</keyword>
<proteinExistence type="predicted"/>
<dbReference type="PANTHER" id="PTHR12231">
    <property type="entry name" value="CTX-RELATED TYPE I TRANSMEMBRANE PROTEIN"/>
    <property type="match status" value="1"/>
</dbReference>
<reference evidence="16" key="1">
    <citation type="submission" date="2025-08" db="UniProtKB">
        <authorList>
            <consortium name="RefSeq"/>
        </authorList>
    </citation>
    <scope>IDENTIFICATION</scope>
    <source>
        <tissue evidence="16">Muscle</tissue>
    </source>
</reference>
<dbReference type="SMART" id="SM00409">
    <property type="entry name" value="IG"/>
    <property type="match status" value="4"/>
</dbReference>
<dbReference type="InterPro" id="IPR013098">
    <property type="entry name" value="Ig_I-set"/>
</dbReference>
<evidence type="ECO:0000256" key="8">
    <source>
        <dbReference type="ARBA" id="ARBA00023157"/>
    </source>
</evidence>
<dbReference type="InterPro" id="IPR051170">
    <property type="entry name" value="Neural/epithelial_adhesion"/>
</dbReference>
<keyword evidence="3 12" id="KW-0732">Signal</keyword>
<feature type="compositionally biased region" description="Basic and acidic residues" evidence="10">
    <location>
        <begin position="1053"/>
        <end position="1062"/>
    </location>
</feature>
<dbReference type="InterPro" id="IPR036116">
    <property type="entry name" value="FN3_sf"/>
</dbReference>
<feature type="domain" description="Ig-like" evidence="13">
    <location>
        <begin position="395"/>
        <end position="490"/>
    </location>
</feature>
<dbReference type="Pfam" id="PF25059">
    <property type="entry name" value="FN3_DSCAM-DSCAML_C"/>
    <property type="match status" value="1"/>
</dbReference>
<dbReference type="Pfam" id="PF00041">
    <property type="entry name" value="fn3"/>
    <property type="match status" value="3"/>
</dbReference>
<feature type="compositionally biased region" description="Polar residues" evidence="10">
    <location>
        <begin position="1023"/>
        <end position="1036"/>
    </location>
</feature>
<feature type="domain" description="Fibronectin type-III" evidence="14">
    <location>
        <begin position="596"/>
        <end position="694"/>
    </location>
</feature>
<evidence type="ECO:0000259" key="14">
    <source>
        <dbReference type="PROSITE" id="PS50853"/>
    </source>
</evidence>
<dbReference type="InterPro" id="IPR003961">
    <property type="entry name" value="FN3_dom"/>
</dbReference>
<gene>
    <name evidence="16" type="primary">LOC106469739</name>
</gene>
<evidence type="ECO:0000256" key="11">
    <source>
        <dbReference type="SAM" id="Phobius"/>
    </source>
</evidence>
<feature type="region of interest" description="Disordered" evidence="10">
    <location>
        <begin position="945"/>
        <end position="964"/>
    </location>
</feature>
<feature type="domain" description="Ig-like" evidence="13">
    <location>
        <begin position="108"/>
        <end position="182"/>
    </location>
</feature>
<accession>A0ABM1TIA2</accession>
<dbReference type="InterPro" id="IPR036179">
    <property type="entry name" value="Ig-like_dom_sf"/>
</dbReference>
<dbReference type="Pfam" id="PF07679">
    <property type="entry name" value="I-set"/>
    <property type="match status" value="1"/>
</dbReference>
<dbReference type="GeneID" id="106469739"/>
<evidence type="ECO:0000259" key="13">
    <source>
        <dbReference type="PROSITE" id="PS50835"/>
    </source>
</evidence>
<feature type="domain" description="Fibronectin type-III" evidence="14">
    <location>
        <begin position="495"/>
        <end position="591"/>
    </location>
</feature>
<feature type="chain" id="PRO_5046057235" evidence="12">
    <location>
        <begin position="24"/>
        <end position="1062"/>
    </location>
</feature>
<evidence type="ECO:0000256" key="6">
    <source>
        <dbReference type="ARBA" id="ARBA00022989"/>
    </source>
</evidence>
<keyword evidence="6 11" id="KW-1133">Transmembrane helix</keyword>
<evidence type="ECO:0000256" key="7">
    <source>
        <dbReference type="ARBA" id="ARBA00023136"/>
    </source>
</evidence>
<evidence type="ECO:0000313" key="16">
    <source>
        <dbReference type="RefSeq" id="XP_022255608.1"/>
    </source>
</evidence>
<feature type="compositionally biased region" description="Polar residues" evidence="10">
    <location>
        <begin position="977"/>
        <end position="1000"/>
    </location>
</feature>
<keyword evidence="15" id="KW-1185">Reference proteome</keyword>
<evidence type="ECO:0000256" key="12">
    <source>
        <dbReference type="SAM" id="SignalP"/>
    </source>
</evidence>
<feature type="domain" description="Fibronectin type-III" evidence="14">
    <location>
        <begin position="793"/>
        <end position="888"/>
    </location>
</feature>
<dbReference type="Proteomes" id="UP000694941">
    <property type="component" value="Unplaced"/>
</dbReference>
<keyword evidence="4" id="KW-0677">Repeat</keyword>
<dbReference type="CDD" id="cd00063">
    <property type="entry name" value="FN3"/>
    <property type="match status" value="4"/>
</dbReference>
<dbReference type="PROSITE" id="PS50853">
    <property type="entry name" value="FN3"/>
    <property type="match status" value="4"/>
</dbReference>
<dbReference type="SUPFAM" id="SSF48726">
    <property type="entry name" value="Immunoglobulin"/>
    <property type="match status" value="4"/>
</dbReference>
<organism evidence="15 16">
    <name type="scientific">Limulus polyphemus</name>
    <name type="common">Atlantic horseshoe crab</name>
    <dbReference type="NCBI Taxonomy" id="6850"/>
    <lineage>
        <taxon>Eukaryota</taxon>
        <taxon>Metazoa</taxon>
        <taxon>Ecdysozoa</taxon>
        <taxon>Arthropoda</taxon>
        <taxon>Chelicerata</taxon>
        <taxon>Merostomata</taxon>
        <taxon>Xiphosura</taxon>
        <taxon>Limulidae</taxon>
        <taxon>Limulus</taxon>
    </lineage>
</organism>
<evidence type="ECO:0000256" key="2">
    <source>
        <dbReference type="ARBA" id="ARBA00022692"/>
    </source>
</evidence>
<evidence type="ECO:0000256" key="4">
    <source>
        <dbReference type="ARBA" id="ARBA00022737"/>
    </source>
</evidence>
<dbReference type="SUPFAM" id="SSF49265">
    <property type="entry name" value="Fibronectin type III"/>
    <property type="match status" value="2"/>
</dbReference>
<dbReference type="InterPro" id="IPR003598">
    <property type="entry name" value="Ig_sub2"/>
</dbReference>
<dbReference type="InterPro" id="IPR056754">
    <property type="entry name" value="DSCAM/DSCAML_C"/>
</dbReference>
<dbReference type="Gene3D" id="2.60.40.10">
    <property type="entry name" value="Immunoglobulins"/>
    <property type="match status" value="8"/>
</dbReference>
<dbReference type="SMART" id="SM00060">
    <property type="entry name" value="FN3"/>
    <property type="match status" value="4"/>
</dbReference>
<evidence type="ECO:0000256" key="5">
    <source>
        <dbReference type="ARBA" id="ARBA00022889"/>
    </source>
</evidence>
<dbReference type="InterPro" id="IPR003599">
    <property type="entry name" value="Ig_sub"/>
</dbReference>
<keyword evidence="8" id="KW-1015">Disulfide bond</keyword>
<dbReference type="PANTHER" id="PTHR12231:SF253">
    <property type="entry name" value="DPR-INTERACTING PROTEIN ETA, ISOFORM B-RELATED"/>
    <property type="match status" value="1"/>
</dbReference>
<name>A0ABM1TIA2_LIMPO</name>
<feature type="domain" description="Ig-like" evidence="13">
    <location>
        <begin position="297"/>
        <end position="390"/>
    </location>
</feature>
<protein>
    <submittedName>
        <fullName evidence="16">Down syndrome cell adhesion molecule-like protein 1 homolog isoform X1</fullName>
    </submittedName>
</protein>
<feature type="transmembrane region" description="Helical" evidence="11">
    <location>
        <begin position="914"/>
        <end position="937"/>
    </location>
</feature>
<dbReference type="RefSeq" id="XP_022255608.1">
    <property type="nucleotide sequence ID" value="XM_022399900.1"/>
</dbReference>
<keyword evidence="2 11" id="KW-0812">Transmembrane</keyword>
<dbReference type="PROSITE" id="PS50835">
    <property type="entry name" value="IG_LIKE"/>
    <property type="match status" value="4"/>
</dbReference>
<evidence type="ECO:0000256" key="1">
    <source>
        <dbReference type="ARBA" id="ARBA00004167"/>
    </source>
</evidence>
<dbReference type="InterPro" id="IPR013783">
    <property type="entry name" value="Ig-like_fold"/>
</dbReference>
<evidence type="ECO:0000256" key="10">
    <source>
        <dbReference type="SAM" id="MobiDB-lite"/>
    </source>
</evidence>
<evidence type="ECO:0000313" key="15">
    <source>
        <dbReference type="Proteomes" id="UP000694941"/>
    </source>
</evidence>
<feature type="signal peptide" evidence="12">
    <location>
        <begin position="1"/>
        <end position="23"/>
    </location>
</feature>
<dbReference type="InterPro" id="IPR007110">
    <property type="entry name" value="Ig-like_dom"/>
</dbReference>
<feature type="domain" description="Ig-like" evidence="13">
    <location>
        <begin position="203"/>
        <end position="292"/>
    </location>
</feature>
<dbReference type="Pfam" id="PF13927">
    <property type="entry name" value="Ig_3"/>
    <property type="match status" value="3"/>
</dbReference>
<comment type="subcellular location">
    <subcellularLocation>
        <location evidence="1">Membrane</location>
        <topology evidence="1">Single-pass membrane protein</topology>
    </subcellularLocation>
</comment>
<sequence length="1062" mass="119697">MMSFQTVWTVVCIGLLTLKECGSLPWNTAGGLRTNKEFLNICGRNTGEQHPFLSDAVDRLRYFLSNKKYASLSFIWKTSEGSKLISLLCTLHLKKNIRLSYPVTQSLPRFRREVQEETKTVLSGQTAVLTCPSNEQNVEKIIVWSKDGLKLPINPRQKILRNGSLTIKEVTQSTDGGRYSCRYLDDKLRSRKNVVILRITEPPTISPFQFSPDLVVGMTVRLMCFVVLGDSPFHFTWLKDGSTLSSSNGLNVQYFRDYSILWTENLLQMHSGNYTCNVKNDAGSTSYSAILIVNAPPSWIEEPQNSKVVQGKSVRIDCSANGSPTPTITWRKATNNEPTDYTPVYNSHKYTLLPNGSLLVHSVGKTEEGFYLCEAQNGYGRNLNKLINLTVHQPPKFDIKFKSHSVQKGQSVALSCTAGGDEPIELVWKKEDRLLNNSSRYQFTISELPQSHQVSILGIVRTNRNDSGIYSCRAHNKYGEDEMKFQLLIQEAPGPPSNVSVTNVTGRTISLAWMEPYSGNSVISRYLIKYHKKLSGEKQRSINNITVDEPHRVAVLSDLEPATTYLVSITAQNSVAWGIQSEWIAVKTEEEVPSGPPQDVTAQATGPNSIKVVWKPPRQDYWNGKIIGYYIGYRPADETMYMYKSFDVKDVEERIQFHLTNLRRSTIYHIIIHAFNNKGLGPRSDETEVKTLDDVPPSAPDLEMLSKTQSSLTVKWSQRTTFGTSRVEYTLHYREENDPTDWTVVPIATDQNQYVVENLKCGVTYQFFMTSHNTVGRSEPSNKLNIRTVGAAPVSPAREDFIVVNKTEAYLDFSKWQDGGCSITSYTIRLRQKFHSRWRTLAENLPFNNRSPFHIQALSVATWYEVLVVAQSSAGDTEAMYNFKTRNKTREIAISGTIDVPKPHYSAFIVDLEILIPIAVSSFVVLVVIIVGCVLCIREARSRRRRNENQAYGKTTEDMIQMKDIGSSPAVDYVSSEDGTQRSSPYSQATNHCPPNQSTFGPRPEEELHPYATPYDTLPVPPSSDNQQQSGTSDIHTLTRRGRNKRTSNVYSRQDESARAAL</sequence>
<evidence type="ECO:0000256" key="3">
    <source>
        <dbReference type="ARBA" id="ARBA00022729"/>
    </source>
</evidence>